<dbReference type="GO" id="GO:0071555">
    <property type="term" value="P:cell wall organization"/>
    <property type="evidence" value="ECO:0007669"/>
    <property type="project" value="UniProtKB-KW"/>
</dbReference>
<dbReference type="GO" id="GO:0042973">
    <property type="term" value="F:glucan endo-1,3-beta-D-glucosidase activity"/>
    <property type="evidence" value="ECO:0007669"/>
    <property type="project" value="UniProtKB-EC"/>
</dbReference>
<evidence type="ECO:0000256" key="7">
    <source>
        <dbReference type="ARBA" id="ARBA00022475"/>
    </source>
</evidence>
<evidence type="ECO:0000256" key="4">
    <source>
        <dbReference type="ARBA" id="ARBA00008773"/>
    </source>
</evidence>
<sequence length="422" mass="42582">MKTAAGIVALAATANAAYQGFNYGATFSDGTIKTQSDYETEFSAAANLDGTDGAFTSARLYTMIQGSSTDDPIEAIEAAISTGTSLLLGMWASAGAANFANEISALKNAIEQYGDDLASLCAGISVGSEDLYRITETAAQNGETNPGVQPDVLADYISQVRDAISGTVLADAKIGHVDTWTVWANSSNQAVFDAVDWVGMDAYPYFEKEHTNGIENAAELFAEAIAQTNAGTGNKDLWVTETGWPVSGDTIGDAVPGLANAKTFWDEVGCPMFGEVNVWWYTYQDSNPTTPNPSFGVVGSDVSTTPLYDLSCSNTTSSNNSTTGSGTSTSTATGTASGGLTTGTGTGSGYGGSNTTVTTGTLSPTASSSSGSGSSGSGSSGSDSSSGSSGDDTDTVGTSNAAALGHSLGAGVLAIMAAVFAL</sequence>
<protein>
    <recommendedName>
        <fullName evidence="6">Probable glucan endo-1,3-beta-glucosidase eglC</fullName>
        <ecNumber evidence="5">3.2.1.39</ecNumber>
    </recommendedName>
    <alternativeName>
        <fullName evidence="20">Endo-1,3-beta-glucanase eglC</fullName>
    </alternativeName>
    <alternativeName>
        <fullName evidence="21">Laminarinase eglC</fullName>
    </alternativeName>
</protein>
<evidence type="ECO:0000313" key="24">
    <source>
        <dbReference type="EMBL" id="KAJ2903592.1"/>
    </source>
</evidence>
<dbReference type="InterPro" id="IPR050732">
    <property type="entry name" value="Beta-glucan_modifiers"/>
</dbReference>
<keyword evidence="25" id="KW-1185">Reference proteome</keyword>
<evidence type="ECO:0000256" key="17">
    <source>
        <dbReference type="ARBA" id="ARBA00023316"/>
    </source>
</evidence>
<dbReference type="Gene3D" id="3.20.20.80">
    <property type="entry name" value="Glycosidases"/>
    <property type="match status" value="1"/>
</dbReference>
<keyword evidence="14" id="KW-0325">Glycoprotein</keyword>
<evidence type="ECO:0000256" key="11">
    <source>
        <dbReference type="ARBA" id="ARBA00022729"/>
    </source>
</evidence>
<evidence type="ECO:0000256" key="5">
    <source>
        <dbReference type="ARBA" id="ARBA00012780"/>
    </source>
</evidence>
<keyword evidence="16" id="KW-0449">Lipoprotein</keyword>
<dbReference type="EMBL" id="JAKWBI020000077">
    <property type="protein sequence ID" value="KAJ2903592.1"/>
    <property type="molecule type" value="Genomic_DNA"/>
</dbReference>
<dbReference type="AlphaFoldDB" id="A0AAD5RT90"/>
<dbReference type="InterPro" id="IPR017853">
    <property type="entry name" value="GH"/>
</dbReference>
<evidence type="ECO:0000256" key="18">
    <source>
        <dbReference type="ARBA" id="ARBA00023326"/>
    </source>
</evidence>
<feature type="compositionally biased region" description="Gly residues" evidence="23">
    <location>
        <begin position="336"/>
        <end position="352"/>
    </location>
</feature>
<evidence type="ECO:0000256" key="21">
    <source>
        <dbReference type="ARBA" id="ARBA00032906"/>
    </source>
</evidence>
<accession>A0AAD5RT90</accession>
<evidence type="ECO:0000256" key="10">
    <source>
        <dbReference type="ARBA" id="ARBA00022622"/>
    </source>
</evidence>
<dbReference type="Pfam" id="PF00332">
    <property type="entry name" value="Glyco_hydro_17"/>
    <property type="match status" value="1"/>
</dbReference>
<evidence type="ECO:0000256" key="8">
    <source>
        <dbReference type="ARBA" id="ARBA00022512"/>
    </source>
</evidence>
<evidence type="ECO:0000256" key="20">
    <source>
        <dbReference type="ARBA" id="ARBA00032134"/>
    </source>
</evidence>
<keyword evidence="7" id="KW-1003">Cell membrane</keyword>
<evidence type="ECO:0000256" key="2">
    <source>
        <dbReference type="ARBA" id="ARBA00004191"/>
    </source>
</evidence>
<evidence type="ECO:0000256" key="19">
    <source>
        <dbReference type="ARBA" id="ARBA00025152"/>
    </source>
</evidence>
<organism evidence="24 25">
    <name type="scientific">Zalerion maritima</name>
    <dbReference type="NCBI Taxonomy" id="339359"/>
    <lineage>
        <taxon>Eukaryota</taxon>
        <taxon>Fungi</taxon>
        <taxon>Dikarya</taxon>
        <taxon>Ascomycota</taxon>
        <taxon>Pezizomycotina</taxon>
        <taxon>Sordariomycetes</taxon>
        <taxon>Lulworthiomycetidae</taxon>
        <taxon>Lulworthiales</taxon>
        <taxon>Lulworthiaceae</taxon>
        <taxon>Zalerion</taxon>
    </lineage>
</organism>
<dbReference type="PANTHER" id="PTHR16631">
    <property type="entry name" value="GLUCAN 1,3-BETA-GLUCOSIDASE"/>
    <property type="match status" value="1"/>
</dbReference>
<keyword evidence="15" id="KW-0119">Carbohydrate metabolism</keyword>
<comment type="subcellular location">
    <subcellularLocation>
        <location evidence="3">Cell membrane</location>
        <topology evidence="3">Lipid-anchor</topology>
        <topology evidence="3">GPI-anchor</topology>
    </subcellularLocation>
    <subcellularLocation>
        <location evidence="2">Secreted</location>
        <location evidence="2">Cell wall</location>
    </subcellularLocation>
</comment>
<keyword evidence="8" id="KW-0134">Cell wall</keyword>
<feature type="compositionally biased region" description="Low complexity" evidence="23">
    <location>
        <begin position="314"/>
        <end position="335"/>
    </location>
</feature>
<evidence type="ECO:0000256" key="12">
    <source>
        <dbReference type="ARBA" id="ARBA00022801"/>
    </source>
</evidence>
<evidence type="ECO:0000313" key="25">
    <source>
        <dbReference type="Proteomes" id="UP001201980"/>
    </source>
</evidence>
<dbReference type="InterPro" id="IPR000490">
    <property type="entry name" value="Glyco_hydro_17"/>
</dbReference>
<dbReference type="Proteomes" id="UP001201980">
    <property type="component" value="Unassembled WGS sequence"/>
</dbReference>
<name>A0AAD5RT90_9PEZI</name>
<dbReference type="GO" id="GO:0005886">
    <property type="term" value="C:plasma membrane"/>
    <property type="evidence" value="ECO:0007669"/>
    <property type="project" value="UniProtKB-SubCell"/>
</dbReference>
<keyword evidence="12" id="KW-0378">Hydrolase</keyword>
<evidence type="ECO:0000256" key="16">
    <source>
        <dbReference type="ARBA" id="ARBA00023288"/>
    </source>
</evidence>
<dbReference type="GO" id="GO:0009277">
    <property type="term" value="C:fungal-type cell wall"/>
    <property type="evidence" value="ECO:0007669"/>
    <property type="project" value="TreeGrafter"/>
</dbReference>
<keyword evidence="13" id="KW-0472">Membrane</keyword>
<evidence type="ECO:0000256" key="14">
    <source>
        <dbReference type="ARBA" id="ARBA00023180"/>
    </source>
</evidence>
<feature type="compositionally biased region" description="Low complexity" evidence="23">
    <location>
        <begin position="353"/>
        <end position="372"/>
    </location>
</feature>
<dbReference type="FunFam" id="3.20.20.80:FF:000233">
    <property type="entry name" value="Probable glucan endo-1,3-beta-glucosidase eglC"/>
    <property type="match status" value="1"/>
</dbReference>
<evidence type="ECO:0000256" key="23">
    <source>
        <dbReference type="SAM" id="MobiDB-lite"/>
    </source>
</evidence>
<dbReference type="GO" id="GO:0005576">
    <property type="term" value="C:extracellular region"/>
    <property type="evidence" value="ECO:0007669"/>
    <property type="project" value="TreeGrafter"/>
</dbReference>
<comment type="similarity">
    <text evidence="4 22">Belongs to the glycosyl hydrolase 17 family.</text>
</comment>
<dbReference type="PANTHER" id="PTHR16631:SF13">
    <property type="entry name" value="GLUCAN ENDO-1,3-BETA-GLUCOSIDASE EGLC-RELATED"/>
    <property type="match status" value="1"/>
</dbReference>
<dbReference type="GO" id="GO:0009986">
    <property type="term" value="C:cell surface"/>
    <property type="evidence" value="ECO:0007669"/>
    <property type="project" value="TreeGrafter"/>
</dbReference>
<gene>
    <name evidence="24" type="ORF">MKZ38_009645</name>
</gene>
<evidence type="ECO:0000256" key="3">
    <source>
        <dbReference type="ARBA" id="ARBA00004609"/>
    </source>
</evidence>
<keyword evidence="17" id="KW-0961">Cell wall biogenesis/degradation</keyword>
<evidence type="ECO:0000256" key="1">
    <source>
        <dbReference type="ARBA" id="ARBA00000382"/>
    </source>
</evidence>
<dbReference type="GO" id="GO:0000272">
    <property type="term" value="P:polysaccharide catabolic process"/>
    <property type="evidence" value="ECO:0007669"/>
    <property type="project" value="UniProtKB-KW"/>
</dbReference>
<comment type="catalytic activity">
    <reaction evidence="1">
        <text>Hydrolysis of (1-&gt;3)-beta-D-glucosidic linkages in (1-&gt;3)-beta-D-glucans.</text>
        <dbReference type="EC" id="3.2.1.39"/>
    </reaction>
</comment>
<keyword evidence="10" id="KW-0336">GPI-anchor</keyword>
<comment type="function">
    <text evidence="19">Glucanases play a role in cell expansion during growth, in cell-cell fusion during mating, and in spore release during sporulation. This enzyme may be involved in beta-glucan degradation and also function biosynthetically as a transglycosylase.</text>
</comment>
<evidence type="ECO:0000256" key="15">
    <source>
        <dbReference type="ARBA" id="ARBA00023277"/>
    </source>
</evidence>
<feature type="compositionally biased region" description="Low complexity" evidence="23">
    <location>
        <begin position="380"/>
        <end position="394"/>
    </location>
</feature>
<comment type="caution">
    <text evidence="24">The sequence shown here is derived from an EMBL/GenBank/DDBJ whole genome shotgun (WGS) entry which is preliminary data.</text>
</comment>
<dbReference type="GO" id="GO:0098552">
    <property type="term" value="C:side of membrane"/>
    <property type="evidence" value="ECO:0007669"/>
    <property type="project" value="UniProtKB-KW"/>
</dbReference>
<proteinExistence type="inferred from homology"/>
<keyword evidence="9" id="KW-0964">Secreted</keyword>
<keyword evidence="11" id="KW-0732">Signal</keyword>
<evidence type="ECO:0000256" key="22">
    <source>
        <dbReference type="RuleBase" id="RU004335"/>
    </source>
</evidence>
<evidence type="ECO:0000256" key="9">
    <source>
        <dbReference type="ARBA" id="ARBA00022525"/>
    </source>
</evidence>
<dbReference type="EC" id="3.2.1.39" evidence="5"/>
<evidence type="ECO:0000256" key="6">
    <source>
        <dbReference type="ARBA" id="ARBA00019762"/>
    </source>
</evidence>
<dbReference type="SUPFAM" id="SSF51445">
    <property type="entry name" value="(Trans)glycosidases"/>
    <property type="match status" value="1"/>
</dbReference>
<reference evidence="24" key="1">
    <citation type="submission" date="2022-07" db="EMBL/GenBank/DDBJ databases">
        <title>Draft genome sequence of Zalerion maritima ATCC 34329, a (micro)plastics degrading marine fungus.</title>
        <authorList>
            <person name="Paco A."/>
            <person name="Goncalves M.F.M."/>
            <person name="Rocha-Santos T.A.P."/>
            <person name="Alves A."/>
        </authorList>
    </citation>
    <scope>NUCLEOTIDE SEQUENCE</scope>
    <source>
        <strain evidence="24">ATCC 34329</strain>
    </source>
</reference>
<feature type="region of interest" description="Disordered" evidence="23">
    <location>
        <begin position="314"/>
        <end position="394"/>
    </location>
</feature>
<keyword evidence="18" id="KW-0624">Polysaccharide degradation</keyword>
<evidence type="ECO:0000256" key="13">
    <source>
        <dbReference type="ARBA" id="ARBA00023136"/>
    </source>
</evidence>